<dbReference type="eggNOG" id="ENOG502SYEU">
    <property type="taxonomic scope" value="Eukaryota"/>
</dbReference>
<evidence type="ECO:0000313" key="3">
    <source>
        <dbReference type="EMBL" id="EAR90914.1"/>
    </source>
</evidence>
<protein>
    <submittedName>
        <fullName evidence="3">Transmembrane protein, putative</fullName>
    </submittedName>
</protein>
<evidence type="ECO:0000256" key="1">
    <source>
        <dbReference type="SAM" id="MobiDB-lite"/>
    </source>
</evidence>
<evidence type="ECO:0000256" key="2">
    <source>
        <dbReference type="SAM" id="Phobius"/>
    </source>
</evidence>
<keyword evidence="2" id="KW-0472">Membrane</keyword>
<feature type="compositionally biased region" description="Polar residues" evidence="1">
    <location>
        <begin position="550"/>
        <end position="571"/>
    </location>
</feature>
<feature type="transmembrane region" description="Helical" evidence="2">
    <location>
        <begin position="12"/>
        <end position="37"/>
    </location>
</feature>
<keyword evidence="4" id="KW-1185">Reference proteome</keyword>
<dbReference type="GeneID" id="7836578"/>
<name>I7M0T6_TETTS</name>
<sequence length="581" mass="66148">MYRQKGETPTQILTRHIVFLFYLIFVALHISLGYYYFEAEGSNYKPLVGFLSYVKDNVESMPIQNIQVVFQDILTRDSSKSQSIYRWAGSSSGYLCDNQYQSSQCSSTTVKAVQLYDTNVRNFYYLPGTYTLSGSQVTQSASFILNRCPSSGCPASTTPNPTKPSQFTIQQDPATKNYYIYINGQKDIQAYQLYKIFLGISDPCMNEDYNSFLPSTFQMPIYKLQNNDCGTFGTIPNLSQVTQSTDPKNNDATISLDIKQIFLYNEMQITLSDLGRPFSSIQSGMFNMYFIPKINYSTNSQNCVVSDDLSSVPHYSHQINQTGLAMFIIRQVFMVFLLPIPIIEMALGFLKNPTVVFIGFASKGLLILNLLLLVIEGGIVSSYYSKKTSLQNSIRNLGWQGCFDSDTNQKFISFPSVFTSTQDTYNYYAYVYLWISVVGLFIIFLLIIKIVMDMFVKKKKYGEYDSDPMQENQPYDPTVAYMPYQDQQQQFYSGEDFSNGQQNINFAVSQQLPLQTSLVKTPSNRQKLLSTEKRNNLSTIKEIKNAEGSKMQNGSLKQQNLEMQVLSNSKQSESDDEEEED</sequence>
<dbReference type="HOGENOM" id="CLU_469733_0_0_1"/>
<feature type="transmembrane region" description="Helical" evidence="2">
    <location>
        <begin position="355"/>
        <end position="375"/>
    </location>
</feature>
<keyword evidence="2 3" id="KW-0812">Transmembrane</keyword>
<dbReference type="RefSeq" id="XP_001011159.1">
    <property type="nucleotide sequence ID" value="XM_001011159.1"/>
</dbReference>
<evidence type="ECO:0000313" key="4">
    <source>
        <dbReference type="Proteomes" id="UP000009168"/>
    </source>
</evidence>
<proteinExistence type="predicted"/>
<feature type="transmembrane region" description="Helical" evidence="2">
    <location>
        <begin position="427"/>
        <end position="451"/>
    </location>
</feature>
<feature type="transmembrane region" description="Helical" evidence="2">
    <location>
        <begin position="323"/>
        <end position="343"/>
    </location>
</feature>
<dbReference type="OMA" id="IYILKFR"/>
<feature type="region of interest" description="Disordered" evidence="1">
    <location>
        <begin position="544"/>
        <end position="581"/>
    </location>
</feature>
<gene>
    <name evidence="3" type="ORF">TTHERM_00145190</name>
</gene>
<dbReference type="EMBL" id="GG662793">
    <property type="protein sequence ID" value="EAR90914.1"/>
    <property type="molecule type" value="Genomic_DNA"/>
</dbReference>
<accession>I7M0T6</accession>
<keyword evidence="2" id="KW-1133">Transmembrane helix</keyword>
<reference evidence="4" key="1">
    <citation type="journal article" date="2006" name="PLoS Biol.">
        <title>Macronuclear genome sequence of the ciliate Tetrahymena thermophila, a model eukaryote.</title>
        <authorList>
            <person name="Eisen J.A."/>
            <person name="Coyne R.S."/>
            <person name="Wu M."/>
            <person name="Wu D."/>
            <person name="Thiagarajan M."/>
            <person name="Wortman J.R."/>
            <person name="Badger J.H."/>
            <person name="Ren Q."/>
            <person name="Amedeo P."/>
            <person name="Jones K.M."/>
            <person name="Tallon L.J."/>
            <person name="Delcher A.L."/>
            <person name="Salzberg S.L."/>
            <person name="Silva J.C."/>
            <person name="Haas B.J."/>
            <person name="Majoros W.H."/>
            <person name="Farzad M."/>
            <person name="Carlton J.M."/>
            <person name="Smith R.K. Jr."/>
            <person name="Garg J."/>
            <person name="Pearlman R.E."/>
            <person name="Karrer K.M."/>
            <person name="Sun L."/>
            <person name="Manning G."/>
            <person name="Elde N.C."/>
            <person name="Turkewitz A.P."/>
            <person name="Asai D.J."/>
            <person name="Wilkes D.E."/>
            <person name="Wang Y."/>
            <person name="Cai H."/>
            <person name="Collins K."/>
            <person name="Stewart B.A."/>
            <person name="Lee S.R."/>
            <person name="Wilamowska K."/>
            <person name="Weinberg Z."/>
            <person name="Ruzzo W.L."/>
            <person name="Wloga D."/>
            <person name="Gaertig J."/>
            <person name="Frankel J."/>
            <person name="Tsao C.-C."/>
            <person name="Gorovsky M.A."/>
            <person name="Keeling P.J."/>
            <person name="Waller R.F."/>
            <person name="Patron N.J."/>
            <person name="Cherry J.M."/>
            <person name="Stover N.A."/>
            <person name="Krieger C.J."/>
            <person name="del Toro C."/>
            <person name="Ryder H.F."/>
            <person name="Williamson S.C."/>
            <person name="Barbeau R.A."/>
            <person name="Hamilton E.P."/>
            <person name="Orias E."/>
        </authorList>
    </citation>
    <scope>NUCLEOTIDE SEQUENCE [LARGE SCALE GENOMIC DNA]</scope>
    <source>
        <strain evidence="4">SB210</strain>
    </source>
</reference>
<dbReference type="AlphaFoldDB" id="I7M0T6"/>
<dbReference type="KEGG" id="tet:TTHERM_00145190"/>
<dbReference type="InParanoid" id="I7M0T6"/>
<organism evidence="3 4">
    <name type="scientific">Tetrahymena thermophila (strain SB210)</name>
    <dbReference type="NCBI Taxonomy" id="312017"/>
    <lineage>
        <taxon>Eukaryota</taxon>
        <taxon>Sar</taxon>
        <taxon>Alveolata</taxon>
        <taxon>Ciliophora</taxon>
        <taxon>Intramacronucleata</taxon>
        <taxon>Oligohymenophorea</taxon>
        <taxon>Hymenostomatida</taxon>
        <taxon>Tetrahymenina</taxon>
        <taxon>Tetrahymenidae</taxon>
        <taxon>Tetrahymena</taxon>
    </lineage>
</organism>
<dbReference type="Proteomes" id="UP000009168">
    <property type="component" value="Unassembled WGS sequence"/>
</dbReference>